<evidence type="ECO:0000256" key="3">
    <source>
        <dbReference type="ARBA" id="ARBA00023054"/>
    </source>
</evidence>
<feature type="coiled-coil region" evidence="5">
    <location>
        <begin position="56"/>
        <end position="297"/>
    </location>
</feature>
<keyword evidence="7" id="KW-1185">Reference proteome</keyword>
<name>A0A8T2PAA4_9TELE</name>
<evidence type="ECO:0000256" key="1">
    <source>
        <dbReference type="ARBA" id="ARBA00004300"/>
    </source>
</evidence>
<dbReference type="GO" id="GO:0005813">
    <property type="term" value="C:centrosome"/>
    <property type="evidence" value="ECO:0007669"/>
    <property type="project" value="UniProtKB-SubCell"/>
</dbReference>
<accession>A0A8T2PAA4</accession>
<evidence type="ECO:0000256" key="5">
    <source>
        <dbReference type="SAM" id="Coils"/>
    </source>
</evidence>
<reference evidence="6" key="1">
    <citation type="thesis" date="2021" institute="BYU ScholarsArchive" country="Provo, UT, USA">
        <title>Applications of and Algorithms for Genome Assembly and Genomic Analyses with an Emphasis on Marine Teleosts.</title>
        <authorList>
            <person name="Pickett B.D."/>
        </authorList>
    </citation>
    <scope>NUCLEOTIDE SEQUENCE</scope>
    <source>
        <strain evidence="6">HI-2016</strain>
    </source>
</reference>
<gene>
    <name evidence="6" type="ORF">JZ751_026667</name>
</gene>
<keyword evidence="2" id="KW-0963">Cytoplasm</keyword>
<dbReference type="OrthoDB" id="8885746at2759"/>
<dbReference type="InterPro" id="IPR052116">
    <property type="entry name" value="Centro_Cilium_Assembly"/>
</dbReference>
<dbReference type="AlphaFoldDB" id="A0A8T2PAA4"/>
<organism evidence="6 7">
    <name type="scientific">Albula glossodonta</name>
    <name type="common">roundjaw bonefish</name>
    <dbReference type="NCBI Taxonomy" id="121402"/>
    <lineage>
        <taxon>Eukaryota</taxon>
        <taxon>Metazoa</taxon>
        <taxon>Chordata</taxon>
        <taxon>Craniata</taxon>
        <taxon>Vertebrata</taxon>
        <taxon>Euteleostomi</taxon>
        <taxon>Actinopterygii</taxon>
        <taxon>Neopterygii</taxon>
        <taxon>Teleostei</taxon>
        <taxon>Albuliformes</taxon>
        <taxon>Albulidae</taxon>
        <taxon>Albula</taxon>
    </lineage>
</organism>
<evidence type="ECO:0000256" key="4">
    <source>
        <dbReference type="ARBA" id="ARBA00023212"/>
    </source>
</evidence>
<evidence type="ECO:0000256" key="2">
    <source>
        <dbReference type="ARBA" id="ARBA00022490"/>
    </source>
</evidence>
<protein>
    <submittedName>
        <fullName evidence="6">Uncharacterized protein</fullName>
    </submittedName>
</protein>
<dbReference type="PANTHER" id="PTHR23170">
    <property type="entry name" value="NY-REN-58 ANTIGEN"/>
    <property type="match status" value="1"/>
</dbReference>
<dbReference type="Proteomes" id="UP000824540">
    <property type="component" value="Unassembled WGS sequence"/>
</dbReference>
<dbReference type="EMBL" id="JAFBMS010000008">
    <property type="protein sequence ID" value="KAG9350313.1"/>
    <property type="molecule type" value="Genomic_DNA"/>
</dbReference>
<sequence length="319" mass="37240">MTEAALAMSEQKVHNLGELLTRMKMERSDLQDRQNREMKKEQEDSVLREGKLLKEVHGMTEKNLQLKNKVEELERRCKAQQDQIFELKQELTNTTADLKLRLAQAEERLEIEKKRSKQALDDMDNLRQKEVDHVNRHLEESERVLQDRILKLEGQRIQLEEDLSRAKAASVTERAQAEEELGKVRTQVRLEEQQRLSSMEEKLRALRQSRDESQSHCSQQKQTIAELQAKNSQQCLEMDGLRRRIDELQQELSGKEQEKVAEVSRVRVELQEQIGHLQAERTAQSGLKEKIAALEREMKGNRLQLSLHMHSNSEALLSI</sequence>
<dbReference type="GO" id="GO:0005886">
    <property type="term" value="C:plasma membrane"/>
    <property type="evidence" value="ECO:0007669"/>
    <property type="project" value="TreeGrafter"/>
</dbReference>
<keyword evidence="4" id="KW-0206">Cytoskeleton</keyword>
<comment type="subcellular location">
    <subcellularLocation>
        <location evidence="1">Cytoplasm</location>
        <location evidence="1">Cytoskeleton</location>
        <location evidence="1">Microtubule organizing center</location>
        <location evidence="1">Centrosome</location>
    </subcellularLocation>
</comment>
<comment type="caution">
    <text evidence="6">The sequence shown here is derived from an EMBL/GenBank/DDBJ whole genome shotgun (WGS) entry which is preliminary data.</text>
</comment>
<proteinExistence type="predicted"/>
<keyword evidence="3 5" id="KW-0175">Coiled coil</keyword>
<evidence type="ECO:0000313" key="7">
    <source>
        <dbReference type="Proteomes" id="UP000824540"/>
    </source>
</evidence>
<dbReference type="PANTHER" id="PTHR23170:SF3">
    <property type="entry name" value="LEUCINE-RICH REPEAT-CONTAINING PROTEIN 45"/>
    <property type="match status" value="1"/>
</dbReference>
<evidence type="ECO:0000313" key="6">
    <source>
        <dbReference type="EMBL" id="KAG9350313.1"/>
    </source>
</evidence>